<dbReference type="HOGENOM" id="CLU_1650233_0_0_9"/>
<dbReference type="EnsemblBacteria" id="ABC19969">
    <property type="protein sequence ID" value="ABC19969"/>
    <property type="gene ID" value="Moth_1667"/>
</dbReference>
<protein>
    <submittedName>
        <fullName evidence="1">Uncharacterized protein</fullName>
    </submittedName>
</protein>
<dbReference type="eggNOG" id="ENOG50332TM">
    <property type="taxonomic scope" value="Bacteria"/>
</dbReference>
<accession>Q2RHX0</accession>
<evidence type="ECO:0000313" key="1">
    <source>
        <dbReference type="EMBL" id="ABC19969.1"/>
    </source>
</evidence>
<sequence>MGSLRDKYEKNFLLYDLIASVIITGLIFLIAIRTPLNSKILELLVGIRLSLYNTIISVAGALIGFVITGLSILISMKETPSLELLKKSKYYKQIYDVYLSTSRCLGMLLFIALFAIILDHDNKPIPIMPYIILWGLMISTLRIARCLWVIKNIIGLITKK</sequence>
<dbReference type="AlphaFoldDB" id="Q2RHX0"/>
<name>Q2RHX0_MOOTA</name>
<dbReference type="KEGG" id="mta:Moth_1667"/>
<organism evidence="1">
    <name type="scientific">Moorella thermoacetica (strain ATCC 39073 / JCM 9320)</name>
    <dbReference type="NCBI Taxonomy" id="264732"/>
    <lineage>
        <taxon>Bacteria</taxon>
        <taxon>Bacillati</taxon>
        <taxon>Bacillota</taxon>
        <taxon>Clostridia</taxon>
        <taxon>Neomoorellales</taxon>
        <taxon>Neomoorellaceae</taxon>
        <taxon>Neomoorella</taxon>
    </lineage>
</organism>
<dbReference type="EMBL" id="CP000232">
    <property type="protein sequence ID" value="ABC19969.1"/>
    <property type="molecule type" value="Genomic_DNA"/>
</dbReference>
<dbReference type="STRING" id="264732.Moth_1667"/>
<dbReference type="OrthoDB" id="2991526at2"/>
<gene>
    <name evidence="1" type="ordered locus">Moth_1667</name>
</gene>
<proteinExistence type="predicted"/>
<reference evidence="1" key="1">
    <citation type="submission" date="2005-12" db="EMBL/GenBank/DDBJ databases">
        <title>Complete sequence of Moorella thermoacetica ATCC 39073.</title>
        <authorList>
            <consortium name="US DOE Joint Genome Institute"/>
            <person name="Copeland A."/>
            <person name="Lucas S."/>
            <person name="Lapidus A."/>
            <person name="Barry K."/>
            <person name="Detter J.C."/>
            <person name="Glavina T."/>
            <person name="Hammon N."/>
            <person name="Israni S."/>
            <person name="Pitluck S."/>
            <person name="Chertkov O."/>
            <person name="Saunders E.H."/>
            <person name="Brettin T."/>
            <person name="Bruce D."/>
            <person name="Han C."/>
            <person name="Tapia R."/>
            <person name="Gilna P."/>
            <person name="Schmutz J."/>
            <person name="Larimer F."/>
            <person name="Land M."/>
            <person name="Kyrpides N."/>
            <person name="Anderson I."/>
            <person name="Richardson P."/>
            <person name="Ragsdale S."/>
        </authorList>
    </citation>
    <scope>NUCLEOTIDE SEQUENCE</scope>
    <source>
        <strain evidence="1">ATCC 39073</strain>
    </source>
</reference>